<keyword evidence="3" id="KW-1185">Reference proteome</keyword>
<reference evidence="2 3" key="1">
    <citation type="submission" date="2017-06" db="EMBL/GenBank/DDBJ databases">
        <title>Ant-infecting Ophiocordyceps genomes reveal a high diversity of potential behavioral manipulation genes and a possible major role for enterotoxins.</title>
        <authorList>
            <person name="De Bekker C."/>
            <person name="Evans H.C."/>
            <person name="Brachmann A."/>
            <person name="Hughes D.P."/>
        </authorList>
    </citation>
    <scope>NUCLEOTIDE SEQUENCE [LARGE SCALE GENOMIC DNA]</scope>
    <source>
        <strain evidence="2 3">Map16</strain>
    </source>
</reference>
<accession>A0A2C5YRC0</accession>
<dbReference type="EMBL" id="NJES01000762">
    <property type="protein sequence ID" value="PHH69461.1"/>
    <property type="molecule type" value="Genomic_DNA"/>
</dbReference>
<proteinExistence type="predicted"/>
<feature type="region of interest" description="Disordered" evidence="1">
    <location>
        <begin position="226"/>
        <end position="286"/>
    </location>
</feature>
<sequence>MVFGERRRRLSTPKVPALRVWGNASAPPAAAAAPPPPRHVDNQCPLAAARGHHRQRIIFPPPARAPHHKSHHAHAHSGGRVASHRPTRQSNPMWHNCALQLLQPARTDDTERRPPEAGRRSPFCSTITTAVITTEASISTCYQLFLLLLPLLFHANQSLAGRKPSSSLATVASTLVPLSLLSPPSPSSILAEASPWQDPPSRTARLRALLAFNNLPPSLVPCNHHSRSAPAALPRARPTTPSIALPDPAPQHTPASSTNTKSQFPSHQPTSTLARLQTQASSRQPPLPTRLLLLRSHRPSVRAFSPPFTGLCCHCALSRRLLARNLLPSAATVQSAPTFGCYSPSTGTWDPQQTVHRQGDCA</sequence>
<feature type="compositionally biased region" description="Basic residues" evidence="1">
    <location>
        <begin position="65"/>
        <end position="87"/>
    </location>
</feature>
<evidence type="ECO:0000313" key="2">
    <source>
        <dbReference type="EMBL" id="PHH69461.1"/>
    </source>
</evidence>
<dbReference type="AlphaFoldDB" id="A0A2C5YRC0"/>
<feature type="compositionally biased region" description="Low complexity" evidence="1">
    <location>
        <begin position="228"/>
        <end position="242"/>
    </location>
</feature>
<name>A0A2C5YRC0_9HYPO</name>
<evidence type="ECO:0000256" key="1">
    <source>
        <dbReference type="SAM" id="MobiDB-lite"/>
    </source>
</evidence>
<dbReference type="Proteomes" id="UP000226431">
    <property type="component" value="Unassembled WGS sequence"/>
</dbReference>
<evidence type="ECO:0000313" key="3">
    <source>
        <dbReference type="Proteomes" id="UP000226431"/>
    </source>
</evidence>
<feature type="region of interest" description="Disordered" evidence="1">
    <location>
        <begin position="63"/>
        <end position="88"/>
    </location>
</feature>
<feature type="compositionally biased region" description="Polar residues" evidence="1">
    <location>
        <begin position="253"/>
        <end position="280"/>
    </location>
</feature>
<gene>
    <name evidence="2" type="ORF">CDD80_6729</name>
</gene>
<comment type="caution">
    <text evidence="2">The sequence shown here is derived from an EMBL/GenBank/DDBJ whole genome shotgun (WGS) entry which is preliminary data.</text>
</comment>
<organism evidence="2 3">
    <name type="scientific">Ophiocordyceps camponoti-rufipedis</name>
    <dbReference type="NCBI Taxonomy" id="2004952"/>
    <lineage>
        <taxon>Eukaryota</taxon>
        <taxon>Fungi</taxon>
        <taxon>Dikarya</taxon>
        <taxon>Ascomycota</taxon>
        <taxon>Pezizomycotina</taxon>
        <taxon>Sordariomycetes</taxon>
        <taxon>Hypocreomycetidae</taxon>
        <taxon>Hypocreales</taxon>
        <taxon>Ophiocordycipitaceae</taxon>
        <taxon>Ophiocordyceps</taxon>
    </lineage>
</organism>
<protein>
    <submittedName>
        <fullName evidence="2">Uncharacterized protein</fullName>
    </submittedName>
</protein>